<evidence type="ECO:0000256" key="4">
    <source>
        <dbReference type="ARBA" id="ARBA00022694"/>
    </source>
</evidence>
<dbReference type="Pfam" id="PF03942">
    <property type="entry name" value="DTW"/>
    <property type="match status" value="1"/>
</dbReference>
<dbReference type="SMART" id="SM01144">
    <property type="entry name" value="DTW"/>
    <property type="match status" value="1"/>
</dbReference>
<dbReference type="AlphaFoldDB" id="A0AA36N2C0"/>
<organism evidence="9 10">
    <name type="scientific">Effrenium voratum</name>
    <dbReference type="NCBI Taxonomy" id="2562239"/>
    <lineage>
        <taxon>Eukaryota</taxon>
        <taxon>Sar</taxon>
        <taxon>Alveolata</taxon>
        <taxon>Dinophyceae</taxon>
        <taxon>Suessiales</taxon>
        <taxon>Symbiodiniaceae</taxon>
        <taxon>Effrenium</taxon>
    </lineage>
</organism>
<keyword evidence="10" id="KW-1185">Reference proteome</keyword>
<dbReference type="Proteomes" id="UP001178507">
    <property type="component" value="Unassembled WGS sequence"/>
</dbReference>
<dbReference type="PANTHER" id="PTHR21392:SF0">
    <property type="entry name" value="TRNA-URIDINE AMINOCARBOXYPROPYLTRANSFERASE 2"/>
    <property type="match status" value="1"/>
</dbReference>
<evidence type="ECO:0000313" key="9">
    <source>
        <dbReference type="EMBL" id="CAJ1391961.1"/>
    </source>
</evidence>
<reference evidence="9" key="1">
    <citation type="submission" date="2023-08" db="EMBL/GenBank/DDBJ databases">
        <authorList>
            <person name="Chen Y."/>
            <person name="Shah S."/>
            <person name="Dougan E. K."/>
            <person name="Thang M."/>
            <person name="Chan C."/>
        </authorList>
    </citation>
    <scope>NUCLEOTIDE SEQUENCE</scope>
</reference>
<dbReference type="GO" id="GO:0016432">
    <property type="term" value="F:tRNA-uridine aminocarboxypropyltransferase activity"/>
    <property type="evidence" value="ECO:0007669"/>
    <property type="project" value="UniProtKB-EC"/>
</dbReference>
<keyword evidence="4" id="KW-0819">tRNA processing</keyword>
<dbReference type="InterPro" id="IPR005636">
    <property type="entry name" value="DTW"/>
</dbReference>
<dbReference type="InterPro" id="IPR039262">
    <property type="entry name" value="DTWD2/TAPT"/>
</dbReference>
<dbReference type="GO" id="GO:0008033">
    <property type="term" value="P:tRNA processing"/>
    <property type="evidence" value="ECO:0007669"/>
    <property type="project" value="UniProtKB-KW"/>
</dbReference>
<comment type="caution">
    <text evidence="9">The sequence shown here is derived from an EMBL/GenBank/DDBJ whole genome shotgun (WGS) entry which is preliminary data.</text>
</comment>
<evidence type="ECO:0000256" key="5">
    <source>
        <dbReference type="ARBA" id="ARBA00034489"/>
    </source>
</evidence>
<comment type="similarity">
    <text evidence="5">Belongs to the TDD superfamily. DTWD2 family.</text>
</comment>
<evidence type="ECO:0000256" key="1">
    <source>
        <dbReference type="ARBA" id="ARBA00012386"/>
    </source>
</evidence>
<gene>
    <name evidence="9" type="ORF">EVOR1521_LOCUS17182</name>
</gene>
<evidence type="ECO:0000259" key="8">
    <source>
        <dbReference type="SMART" id="SM01144"/>
    </source>
</evidence>
<evidence type="ECO:0000256" key="6">
    <source>
        <dbReference type="ARBA" id="ARBA00048718"/>
    </source>
</evidence>
<sequence>MFQCRMCSENPFNAMFGGDNKPKEKEKKKVAKDKRRLSSRNEANFQCRSDDQVAFAIQEWRRHAHPRANDFFGSQHQLDDVLTQLAKGIDKHDDPILGSDEKCVYWYGDVTKEDLQAAIRMVKPGETAESVTYVNRVLAFIFATDESFDQLMKLPKEPFKMSCGDQLCVHLAHISLATESYCVRAKSGHQSKMPAPAAPGFDYDAELRAAGLEAAHARAPVPGRMREAGGPGKGKRASILLPRVRPEVLREPREEDVTRSTLGTFGVGIPKLAGIGCQGGVGFAERCPRGQNLCREMTESGCGRREGDTDQEPAEDVIREGRAMCDGCNRPASACICASLPSAPLPLPEGLDSILLLRHPKERRQKHQSAWILERCLSGVRQYACRRLPVEPVAGLEHIWQQPASCLLVFPGPNARPLQEVLDSKVRHLIFMDATWRYAREMAASRDEDPLGAIRQVELTPPPNTRPVFVVRKPLRLAEEAEEERWGYSTAEAAALAVDEVSSLRGGERKAWDVVATALRAYAQIQLERTVAPRMRTERPGFIPELYEAAQRSPSRWEQSSG</sequence>
<dbReference type="PANTHER" id="PTHR21392">
    <property type="entry name" value="TRNA-URIDINE AMINOCARBOXYPROPYLTRANSFERASE 2"/>
    <property type="match status" value="1"/>
</dbReference>
<evidence type="ECO:0000256" key="3">
    <source>
        <dbReference type="ARBA" id="ARBA00022691"/>
    </source>
</evidence>
<comment type="catalytic activity">
    <reaction evidence="6">
        <text>a uridine in tRNA + S-adenosyl-L-methionine = a 3-[(3S)-3-amino-3-carboxypropyl]uridine in tRNA + S-methyl-5'-thioadenosine + H(+)</text>
        <dbReference type="Rhea" id="RHEA:62432"/>
        <dbReference type="Rhea" id="RHEA-COMP:13339"/>
        <dbReference type="Rhea" id="RHEA-COMP:16092"/>
        <dbReference type="ChEBI" id="CHEBI:15378"/>
        <dbReference type="ChEBI" id="CHEBI:17509"/>
        <dbReference type="ChEBI" id="CHEBI:59789"/>
        <dbReference type="ChEBI" id="CHEBI:65315"/>
        <dbReference type="ChEBI" id="CHEBI:82930"/>
        <dbReference type="EC" id="2.5.1.25"/>
    </reaction>
</comment>
<protein>
    <recommendedName>
        <fullName evidence="1">tRNA-uridine aminocarboxypropyltransferase</fullName>
        <ecNumber evidence="1">2.5.1.25</ecNumber>
    </recommendedName>
</protein>
<dbReference type="EMBL" id="CAUJNA010002236">
    <property type="protein sequence ID" value="CAJ1391961.1"/>
    <property type="molecule type" value="Genomic_DNA"/>
</dbReference>
<name>A0AA36N2C0_9DINO</name>
<proteinExistence type="inferred from homology"/>
<dbReference type="EC" id="2.5.1.25" evidence="1"/>
<accession>A0AA36N2C0</accession>
<evidence type="ECO:0000313" key="10">
    <source>
        <dbReference type="Proteomes" id="UP001178507"/>
    </source>
</evidence>
<evidence type="ECO:0000256" key="2">
    <source>
        <dbReference type="ARBA" id="ARBA00022679"/>
    </source>
</evidence>
<keyword evidence="2" id="KW-0808">Transferase</keyword>
<feature type="region of interest" description="Disordered" evidence="7">
    <location>
        <begin position="16"/>
        <end position="35"/>
    </location>
</feature>
<keyword evidence="3" id="KW-0949">S-adenosyl-L-methionine</keyword>
<feature type="domain" description="DTW" evidence="8">
    <location>
        <begin position="321"/>
        <end position="535"/>
    </location>
</feature>
<evidence type="ECO:0000256" key="7">
    <source>
        <dbReference type="SAM" id="MobiDB-lite"/>
    </source>
</evidence>